<dbReference type="InterPro" id="IPR000440">
    <property type="entry name" value="NADH_UbQ/plastoQ_OxRdtase_su3"/>
</dbReference>
<evidence type="ECO:0000256" key="12">
    <source>
        <dbReference type="HAMAP-Rule" id="MF_01394"/>
    </source>
</evidence>
<evidence type="ECO:0000256" key="10">
    <source>
        <dbReference type="ARBA" id="ARBA00023075"/>
    </source>
</evidence>
<accession>A0A0D6MJ77</accession>
<comment type="catalytic activity">
    <reaction evidence="12 13">
        <text>a quinone + NADH + 5 H(+)(in) = a quinol + NAD(+) + 4 H(+)(out)</text>
        <dbReference type="Rhea" id="RHEA:57888"/>
        <dbReference type="ChEBI" id="CHEBI:15378"/>
        <dbReference type="ChEBI" id="CHEBI:24646"/>
        <dbReference type="ChEBI" id="CHEBI:57540"/>
        <dbReference type="ChEBI" id="CHEBI:57945"/>
        <dbReference type="ChEBI" id="CHEBI:132124"/>
    </reaction>
</comment>
<comment type="function">
    <text evidence="12">NDH-1 shuttles electrons from NADH, via FMN and iron-sulfur (Fe-S) centers, to quinones in the respiratory chain. The immediate electron acceptor for the enzyme in this species is believed to be ubiquinone. Couples the redox reaction to proton translocation (for every two electrons transferred, four hydrogen ions are translocated across the cytoplasmic membrane), and thus conserves the redox energy in a proton gradient.</text>
</comment>
<dbReference type="InterPro" id="IPR038430">
    <property type="entry name" value="NDAH_ubi_oxred_su3_sf"/>
</dbReference>
<evidence type="ECO:0000313" key="16">
    <source>
        <dbReference type="Proteomes" id="UP000032679"/>
    </source>
</evidence>
<keyword evidence="16" id="KW-1185">Reference proteome</keyword>
<keyword evidence="3 12" id="KW-0813">Transport</keyword>
<reference evidence="15 16" key="1">
    <citation type="submission" date="2012-10" db="EMBL/GenBank/DDBJ databases">
        <title>Genome sequencing of Tanticharoenia sakaeratensis NBRC 103193.</title>
        <authorList>
            <person name="Azuma Y."/>
            <person name="Hadano H."/>
            <person name="Hirakawa H."/>
            <person name="Matsushita K."/>
        </authorList>
    </citation>
    <scope>NUCLEOTIDE SEQUENCE [LARGE SCALE GENOMIC DNA]</scope>
    <source>
        <strain evidence="15 16">NBRC 103193</strain>
    </source>
</reference>
<evidence type="ECO:0000256" key="8">
    <source>
        <dbReference type="ARBA" id="ARBA00022989"/>
    </source>
</evidence>
<keyword evidence="7 12" id="KW-1278">Translocase</keyword>
<feature type="transmembrane region" description="Helical" evidence="12">
    <location>
        <begin position="95"/>
        <end position="116"/>
    </location>
</feature>
<evidence type="ECO:0000256" key="13">
    <source>
        <dbReference type="RuleBase" id="RU003639"/>
    </source>
</evidence>
<dbReference type="STRING" id="1231623.Tasa_010_088"/>
<dbReference type="GO" id="GO:0048038">
    <property type="term" value="F:quinone binding"/>
    <property type="evidence" value="ECO:0007669"/>
    <property type="project" value="UniProtKB-KW"/>
</dbReference>
<feature type="region of interest" description="Disordered" evidence="14">
    <location>
        <begin position="131"/>
        <end position="156"/>
    </location>
</feature>
<dbReference type="RefSeq" id="WP_048847592.1">
    <property type="nucleotide sequence ID" value="NZ_BALE01000010.1"/>
</dbReference>
<dbReference type="PANTHER" id="PTHR11058">
    <property type="entry name" value="NADH-UBIQUINONE OXIDOREDUCTASE CHAIN 3"/>
    <property type="match status" value="1"/>
</dbReference>
<dbReference type="GO" id="GO:0050136">
    <property type="term" value="F:NADH dehydrogenase (quinone) (non-electrogenic) activity"/>
    <property type="evidence" value="ECO:0007669"/>
    <property type="project" value="UniProtKB-UniRule"/>
</dbReference>
<evidence type="ECO:0000256" key="11">
    <source>
        <dbReference type="ARBA" id="ARBA00023136"/>
    </source>
</evidence>
<comment type="similarity">
    <text evidence="2 12 13">Belongs to the complex I subunit 3 family.</text>
</comment>
<protein>
    <recommendedName>
        <fullName evidence="12">NADH-quinone oxidoreductase subunit A</fullName>
        <ecNumber evidence="12">7.1.1.-</ecNumber>
    </recommendedName>
    <alternativeName>
        <fullName evidence="12">NADH dehydrogenase I subunit A</fullName>
    </alternativeName>
    <alternativeName>
        <fullName evidence="12">NDH-1 subunit A</fullName>
    </alternativeName>
    <alternativeName>
        <fullName evidence="12">NUO1</fullName>
    </alternativeName>
</protein>
<dbReference type="InterPro" id="IPR023043">
    <property type="entry name" value="NAD(P)H_OxRDtase_bac/plastid"/>
</dbReference>
<proteinExistence type="inferred from homology"/>
<keyword evidence="6 12" id="KW-0874">Quinone</keyword>
<evidence type="ECO:0000256" key="7">
    <source>
        <dbReference type="ARBA" id="ARBA00022967"/>
    </source>
</evidence>
<evidence type="ECO:0000313" key="15">
    <source>
        <dbReference type="EMBL" id="GAN53541.1"/>
    </source>
</evidence>
<keyword evidence="11 12" id="KW-0472">Membrane</keyword>
<dbReference type="EMBL" id="BALE01000010">
    <property type="protein sequence ID" value="GAN53541.1"/>
    <property type="molecule type" value="Genomic_DNA"/>
</dbReference>
<dbReference type="GO" id="GO:0005886">
    <property type="term" value="C:plasma membrane"/>
    <property type="evidence" value="ECO:0007669"/>
    <property type="project" value="UniProtKB-SubCell"/>
</dbReference>
<sequence>MTQFFNSHSLAIYIVFVTALLCIVVALSSVLGPRRVGAARGRSMSIPYESGILPSGSSRIRLPVQYYLIAMFFVIFDVEGVFLFSWSTVAVRAGWAAYATVLVFIAFLGVALAYLWRSGALEWGLRRRPAGARDPSRPLPGHVLPGQAFSEGARAP</sequence>
<comment type="subcellular location">
    <subcellularLocation>
        <location evidence="12 13">Cell membrane</location>
        <topology evidence="12 13">Multi-pass membrane protein</topology>
    </subcellularLocation>
    <subcellularLocation>
        <location evidence="1">Membrane</location>
        <topology evidence="1">Multi-pass membrane protein</topology>
    </subcellularLocation>
</comment>
<dbReference type="AlphaFoldDB" id="A0A0D6MJ77"/>
<dbReference type="GO" id="GO:0030964">
    <property type="term" value="C:NADH dehydrogenase complex"/>
    <property type="evidence" value="ECO:0007669"/>
    <property type="project" value="TreeGrafter"/>
</dbReference>
<dbReference type="EC" id="7.1.1.-" evidence="12"/>
<feature type="transmembrane region" description="Helical" evidence="12">
    <location>
        <begin position="12"/>
        <end position="32"/>
    </location>
</feature>
<dbReference type="Gene3D" id="1.20.58.1610">
    <property type="entry name" value="NADH:ubiquinone/plastoquinone oxidoreductase, chain 3"/>
    <property type="match status" value="1"/>
</dbReference>
<dbReference type="HAMAP" id="MF_01394">
    <property type="entry name" value="NDH1_NuoA"/>
    <property type="match status" value="1"/>
</dbReference>
<evidence type="ECO:0000256" key="6">
    <source>
        <dbReference type="ARBA" id="ARBA00022719"/>
    </source>
</evidence>
<comment type="caution">
    <text evidence="15">The sequence shown here is derived from an EMBL/GenBank/DDBJ whole genome shotgun (WGS) entry which is preliminary data.</text>
</comment>
<evidence type="ECO:0000256" key="3">
    <source>
        <dbReference type="ARBA" id="ARBA00022448"/>
    </source>
</evidence>
<dbReference type="GO" id="GO:0008137">
    <property type="term" value="F:NADH dehydrogenase (ubiquinone) activity"/>
    <property type="evidence" value="ECO:0007669"/>
    <property type="project" value="InterPro"/>
</dbReference>
<name>A0A0D6MJ77_9PROT</name>
<gene>
    <name evidence="12" type="primary">nuoA</name>
    <name evidence="15" type="ORF">Tasa_010_088</name>
</gene>
<keyword evidence="10 12" id="KW-0830">Ubiquinone</keyword>
<evidence type="ECO:0000256" key="5">
    <source>
        <dbReference type="ARBA" id="ARBA00022692"/>
    </source>
</evidence>
<evidence type="ECO:0000256" key="1">
    <source>
        <dbReference type="ARBA" id="ARBA00004141"/>
    </source>
</evidence>
<keyword evidence="9 12" id="KW-0520">NAD</keyword>
<dbReference type="Proteomes" id="UP000032679">
    <property type="component" value="Unassembled WGS sequence"/>
</dbReference>
<organism evidence="15 16">
    <name type="scientific">Tanticharoenia sakaeratensis NBRC 103193</name>
    <dbReference type="NCBI Taxonomy" id="1231623"/>
    <lineage>
        <taxon>Bacteria</taxon>
        <taxon>Pseudomonadati</taxon>
        <taxon>Pseudomonadota</taxon>
        <taxon>Alphaproteobacteria</taxon>
        <taxon>Acetobacterales</taxon>
        <taxon>Acetobacteraceae</taxon>
        <taxon>Tanticharoenia</taxon>
    </lineage>
</organism>
<dbReference type="Pfam" id="PF00507">
    <property type="entry name" value="Oxidored_q4"/>
    <property type="match status" value="1"/>
</dbReference>
<feature type="transmembrane region" description="Helical" evidence="12">
    <location>
        <begin position="66"/>
        <end position="89"/>
    </location>
</feature>
<evidence type="ECO:0000256" key="4">
    <source>
        <dbReference type="ARBA" id="ARBA00022475"/>
    </source>
</evidence>
<comment type="subunit">
    <text evidence="12">NDH-1 is composed of 14 different subunits. Subunits NuoA, H, J, K, L, M, N constitute the membrane sector of the complex.</text>
</comment>
<dbReference type="PANTHER" id="PTHR11058:SF21">
    <property type="entry name" value="NADH-QUINONE OXIDOREDUCTASE SUBUNIT A"/>
    <property type="match status" value="1"/>
</dbReference>
<keyword evidence="8 12" id="KW-1133">Transmembrane helix</keyword>
<keyword evidence="5 12" id="KW-0812">Transmembrane</keyword>
<evidence type="ECO:0000256" key="14">
    <source>
        <dbReference type="SAM" id="MobiDB-lite"/>
    </source>
</evidence>
<keyword evidence="4 12" id="KW-1003">Cell membrane</keyword>
<evidence type="ECO:0000256" key="9">
    <source>
        <dbReference type="ARBA" id="ARBA00023027"/>
    </source>
</evidence>
<evidence type="ECO:0000256" key="2">
    <source>
        <dbReference type="ARBA" id="ARBA00008472"/>
    </source>
</evidence>